<feature type="region of interest" description="Disordered" evidence="1">
    <location>
        <begin position="170"/>
        <end position="273"/>
    </location>
</feature>
<evidence type="ECO:0000256" key="1">
    <source>
        <dbReference type="SAM" id="MobiDB-lite"/>
    </source>
</evidence>
<reference evidence="4" key="1">
    <citation type="journal article" date="2020" name="Genome Biol.">
        <title>Gamete binning: chromosome-level and haplotype-resolved genome assembly enabled by high-throughput single-cell sequencing of gamete genomes.</title>
        <authorList>
            <person name="Campoy J.A."/>
            <person name="Sun H."/>
            <person name="Goel M."/>
            <person name="Jiao W.-B."/>
            <person name="Folz-Donahue K."/>
            <person name="Wang N."/>
            <person name="Rubio M."/>
            <person name="Liu C."/>
            <person name="Kukat C."/>
            <person name="Ruiz D."/>
            <person name="Huettel B."/>
            <person name="Schneeberger K."/>
        </authorList>
    </citation>
    <scope>NUCLEOTIDE SEQUENCE [LARGE SCALE GENOMIC DNA]</scope>
    <source>
        <strain evidence="4">cv. Rojo Pasion</strain>
    </source>
</reference>
<feature type="compositionally biased region" description="Low complexity" evidence="1">
    <location>
        <begin position="172"/>
        <end position="241"/>
    </location>
</feature>
<organism evidence="3 4">
    <name type="scientific">Prunus armeniaca</name>
    <name type="common">Apricot</name>
    <name type="synonym">Armeniaca vulgaris</name>
    <dbReference type="NCBI Taxonomy" id="36596"/>
    <lineage>
        <taxon>Eukaryota</taxon>
        <taxon>Viridiplantae</taxon>
        <taxon>Streptophyta</taxon>
        <taxon>Embryophyta</taxon>
        <taxon>Tracheophyta</taxon>
        <taxon>Spermatophyta</taxon>
        <taxon>Magnoliopsida</taxon>
        <taxon>eudicotyledons</taxon>
        <taxon>Gunneridae</taxon>
        <taxon>Pentapetalae</taxon>
        <taxon>rosids</taxon>
        <taxon>fabids</taxon>
        <taxon>Rosales</taxon>
        <taxon>Rosaceae</taxon>
        <taxon>Amygdaloideae</taxon>
        <taxon>Amygdaleae</taxon>
        <taxon>Prunus</taxon>
    </lineage>
</organism>
<dbReference type="EMBL" id="CAEKKB010000002">
    <property type="protein sequence ID" value="CAB4301000.1"/>
    <property type="molecule type" value="Genomic_DNA"/>
</dbReference>
<dbReference type="PANTHER" id="PTHR46381:SF4">
    <property type="entry name" value="PROTEIN-TYROSINE-PHOSPHATASE MKP1"/>
    <property type="match status" value="1"/>
</dbReference>
<dbReference type="Gene3D" id="3.40.20.10">
    <property type="entry name" value="Severin"/>
    <property type="match status" value="1"/>
</dbReference>
<evidence type="ECO:0000313" key="4">
    <source>
        <dbReference type="Proteomes" id="UP000507245"/>
    </source>
</evidence>
<dbReference type="Pfam" id="PF25466">
    <property type="entry name" value="MPK1_gelsolin_C"/>
    <property type="match status" value="1"/>
</dbReference>
<name>A0A6J5WH20_PRUAR</name>
<protein>
    <recommendedName>
        <fullName evidence="2">Protein-tyrosine-phosphatase MKP1 C-terminal domain-containing protein</fullName>
    </recommendedName>
</protein>
<feature type="domain" description="Protein-tyrosine-phosphatase MKP1 C-terminal" evidence="2">
    <location>
        <begin position="396"/>
        <end position="443"/>
    </location>
</feature>
<keyword evidence="4" id="KW-1185">Reference proteome</keyword>
<dbReference type="AlphaFoldDB" id="A0A6J5WH20"/>
<dbReference type="Proteomes" id="UP000507245">
    <property type="component" value="Unassembled WGS sequence"/>
</dbReference>
<sequence>MYLLIVHIPSAIYVWIGKNCEAIMERDARGAVCQIVRYERVQGPITIIKEGEEPAYSWDAFSNIFPLMDKSGNGGEVGESTVKIHPGERKTDGYNVDFEIFQKAIRGSFVPPFASSENEHETHLPARESSWSMLRRKFASGNMKEFVLAPRISLSRVYSDSMMLVHTAKNNSSASSSSSSSSSSSPLYLSPDSISSESSTSSKYFSESSMDSPSAASCSLPVSSTLSNDSDMSLLSSKSSDQPMSNSPENVVSNCSSQSYSRSTSLPSKKLSPLAERRGSLSLKLPVMSDKMRLMSTSSKFLSTKEDGVRINDSTCSVGHIDDIDKVLEPKDGVQKGGEYSRQQCNICQKEPSFIKHSAEPWKNFPLEEGAGSSASKETGESCPAQCNFMQPFVCRWPSLEKIATFGVRELDSKSSFTIYSPNTGVGKSEDSVLYLWVGRFFTVVIFRFN</sequence>
<proteinExistence type="predicted"/>
<accession>A0A6J5WH20</accession>
<dbReference type="InterPro" id="IPR029006">
    <property type="entry name" value="ADF-H/Gelsolin-like_dom_sf"/>
</dbReference>
<gene>
    <name evidence="3" type="ORF">ORAREDHAP_LOCUS16349</name>
</gene>
<dbReference type="InterPro" id="IPR057528">
    <property type="entry name" value="MPK1_C"/>
</dbReference>
<feature type="compositionally biased region" description="Polar residues" evidence="1">
    <location>
        <begin position="242"/>
        <end position="264"/>
    </location>
</feature>
<evidence type="ECO:0000259" key="2">
    <source>
        <dbReference type="Pfam" id="PF25466"/>
    </source>
</evidence>
<dbReference type="PANTHER" id="PTHR46381">
    <property type="entry name" value="MKPA PROTEIN"/>
    <property type="match status" value="1"/>
</dbReference>
<dbReference type="SUPFAM" id="SSF55753">
    <property type="entry name" value="Actin depolymerizing proteins"/>
    <property type="match status" value="1"/>
</dbReference>
<dbReference type="OrthoDB" id="165342at2759"/>
<evidence type="ECO:0000313" key="3">
    <source>
        <dbReference type="EMBL" id="CAB4301000.1"/>
    </source>
</evidence>